<dbReference type="GO" id="GO:0016874">
    <property type="term" value="F:ligase activity"/>
    <property type="evidence" value="ECO:0007669"/>
    <property type="project" value="UniProtKB-KW"/>
</dbReference>
<name>A0A934KR44_9BACT</name>
<feature type="domain" description="ATP-grasp" evidence="5">
    <location>
        <begin position="119"/>
        <end position="315"/>
    </location>
</feature>
<organism evidence="6 7">
    <name type="scientific">Candidatus Amunia macphersoniae</name>
    <dbReference type="NCBI Taxonomy" id="3127014"/>
    <lineage>
        <taxon>Bacteria</taxon>
        <taxon>Bacillati</taxon>
        <taxon>Candidatus Dormiibacterota</taxon>
        <taxon>Candidatus Dormibacteria</taxon>
        <taxon>Candidatus Aeolococcales</taxon>
        <taxon>Candidatus Aeolococcaceae</taxon>
        <taxon>Candidatus Amunia</taxon>
    </lineage>
</organism>
<dbReference type="Proteomes" id="UP000614410">
    <property type="component" value="Unassembled WGS sequence"/>
</dbReference>
<evidence type="ECO:0000313" key="6">
    <source>
        <dbReference type="EMBL" id="MBJ7609632.1"/>
    </source>
</evidence>
<keyword evidence="2 4" id="KW-0547">Nucleotide-binding</keyword>
<evidence type="ECO:0000313" key="7">
    <source>
        <dbReference type="Proteomes" id="UP000614410"/>
    </source>
</evidence>
<comment type="caution">
    <text evidence="6">The sequence shown here is derived from an EMBL/GenBank/DDBJ whole genome shotgun (WGS) entry which is preliminary data.</text>
</comment>
<dbReference type="InterPro" id="IPR011761">
    <property type="entry name" value="ATP-grasp"/>
</dbReference>
<dbReference type="GO" id="GO:0005524">
    <property type="term" value="F:ATP binding"/>
    <property type="evidence" value="ECO:0007669"/>
    <property type="project" value="UniProtKB-UniRule"/>
</dbReference>
<evidence type="ECO:0000259" key="5">
    <source>
        <dbReference type="PROSITE" id="PS50975"/>
    </source>
</evidence>
<dbReference type="GO" id="GO:0046872">
    <property type="term" value="F:metal ion binding"/>
    <property type="evidence" value="ECO:0007669"/>
    <property type="project" value="InterPro"/>
</dbReference>
<proteinExistence type="predicted"/>
<evidence type="ECO:0000256" key="2">
    <source>
        <dbReference type="ARBA" id="ARBA00022741"/>
    </source>
</evidence>
<evidence type="ECO:0000256" key="3">
    <source>
        <dbReference type="ARBA" id="ARBA00022840"/>
    </source>
</evidence>
<dbReference type="EMBL" id="JAEKNN010000050">
    <property type="protein sequence ID" value="MBJ7609632.1"/>
    <property type="molecule type" value="Genomic_DNA"/>
</dbReference>
<dbReference type="PANTHER" id="PTHR43585">
    <property type="entry name" value="FUMIPYRROLE BIOSYNTHESIS PROTEIN C"/>
    <property type="match status" value="1"/>
</dbReference>
<protein>
    <recommendedName>
        <fullName evidence="5">ATP-grasp domain-containing protein</fullName>
    </recommendedName>
</protein>
<dbReference type="PROSITE" id="PS50975">
    <property type="entry name" value="ATP_GRASP"/>
    <property type="match status" value="1"/>
</dbReference>
<gene>
    <name evidence="6" type="ORF">JF887_09445</name>
</gene>
<reference evidence="6 7" key="1">
    <citation type="submission" date="2020-10" db="EMBL/GenBank/DDBJ databases">
        <title>Ca. Dormibacterota MAGs.</title>
        <authorList>
            <person name="Montgomery K."/>
        </authorList>
    </citation>
    <scope>NUCLEOTIDE SEQUENCE [LARGE SCALE GENOMIC DNA]</scope>
    <source>
        <strain evidence="6">Mitchell_Peninsula_5</strain>
    </source>
</reference>
<evidence type="ECO:0000256" key="1">
    <source>
        <dbReference type="ARBA" id="ARBA00022598"/>
    </source>
</evidence>
<dbReference type="InterPro" id="IPR052032">
    <property type="entry name" value="ATP-dep_AA_Ligase"/>
</dbReference>
<dbReference type="AlphaFoldDB" id="A0A934KR44"/>
<dbReference type="Gene3D" id="3.30.1490.20">
    <property type="entry name" value="ATP-grasp fold, A domain"/>
    <property type="match status" value="1"/>
</dbReference>
<dbReference type="Gene3D" id="3.30.470.20">
    <property type="entry name" value="ATP-grasp fold, B domain"/>
    <property type="match status" value="1"/>
</dbReference>
<dbReference type="Gene3D" id="3.40.50.20">
    <property type="match status" value="1"/>
</dbReference>
<dbReference type="InterPro" id="IPR013815">
    <property type="entry name" value="ATP_grasp_subdomain_1"/>
</dbReference>
<sequence length="407" mass="44074">MPSAVFVAPFLLETTIRFIDAAASLAGVRLGLISQDPVERVPDHLRHKLAAHCRIDDGTDAQQIADATRRLAEQLGGVPRLVGTLEQLQVPLGEVRDALGISGMGAEVARNFRDKSRMKQIFAARGVPCARHGVATSAAEAVEVAARLDLPVVVKPPAGAGARSTFRIDTDEQLSSWLRVDPPTPRAPALLEELVSGAEHSFDSVFVDGQLAWHSISSYLPTPLEVLENPWIQWAVLLPRSIDGPEFDGIRAAATEGLRVLGMTTGFSHMEWFQLGEGRLALSEVAARPPGAQFTTLLTYAHDVDMYAAWARLEILGEFHPPQRRHAVGAVYLRGQGVGTVAGVHGLEILQHELGELVVEARLPRDGQPRSESYEGEGYVILRHHDTAVVAAALRRVAEVARVEMTG</sequence>
<dbReference type="PANTHER" id="PTHR43585:SF2">
    <property type="entry name" value="ATP-GRASP ENZYME FSQD"/>
    <property type="match status" value="1"/>
</dbReference>
<evidence type="ECO:0000256" key="4">
    <source>
        <dbReference type="PROSITE-ProRule" id="PRU00409"/>
    </source>
</evidence>
<dbReference type="SUPFAM" id="SSF56059">
    <property type="entry name" value="Glutathione synthetase ATP-binding domain-like"/>
    <property type="match status" value="1"/>
</dbReference>
<keyword evidence="3 4" id="KW-0067">ATP-binding</keyword>
<accession>A0A934KR44</accession>
<keyword evidence="1" id="KW-0436">Ligase</keyword>